<name>A0A2T3A0A2_9PEZI</name>
<keyword evidence="4" id="KW-1185">Reference proteome</keyword>
<evidence type="ECO:0000313" key="3">
    <source>
        <dbReference type="EMBL" id="PSR80427.1"/>
    </source>
</evidence>
<dbReference type="AlphaFoldDB" id="A0A2T3A0A2"/>
<reference evidence="3 4" key="1">
    <citation type="journal article" date="2018" name="Mycol. Prog.">
        <title>Coniella lustricola, a new species from submerged detritus.</title>
        <authorList>
            <person name="Raudabaugh D.B."/>
            <person name="Iturriaga T."/>
            <person name="Carver A."/>
            <person name="Mondo S."/>
            <person name="Pangilinan J."/>
            <person name="Lipzen A."/>
            <person name="He G."/>
            <person name="Amirebrahimi M."/>
            <person name="Grigoriev I.V."/>
            <person name="Miller A.N."/>
        </authorList>
    </citation>
    <scope>NUCLEOTIDE SEQUENCE [LARGE SCALE GENOMIC DNA]</scope>
    <source>
        <strain evidence="3 4">B22-T-1</strain>
    </source>
</reference>
<feature type="region of interest" description="Disordered" evidence="1">
    <location>
        <begin position="77"/>
        <end position="97"/>
    </location>
</feature>
<organism evidence="3 4">
    <name type="scientific">Coniella lustricola</name>
    <dbReference type="NCBI Taxonomy" id="2025994"/>
    <lineage>
        <taxon>Eukaryota</taxon>
        <taxon>Fungi</taxon>
        <taxon>Dikarya</taxon>
        <taxon>Ascomycota</taxon>
        <taxon>Pezizomycotina</taxon>
        <taxon>Sordariomycetes</taxon>
        <taxon>Sordariomycetidae</taxon>
        <taxon>Diaporthales</taxon>
        <taxon>Schizoparmaceae</taxon>
        <taxon>Coniella</taxon>
    </lineage>
</organism>
<dbReference type="Proteomes" id="UP000241462">
    <property type="component" value="Unassembled WGS sequence"/>
</dbReference>
<accession>A0A2T3A0A2</accession>
<proteinExistence type="predicted"/>
<keyword evidence="2" id="KW-0812">Transmembrane</keyword>
<keyword evidence="2" id="KW-0472">Membrane</keyword>
<gene>
    <name evidence="3" type="ORF">BD289DRAFT_68260</name>
</gene>
<evidence type="ECO:0000256" key="2">
    <source>
        <dbReference type="SAM" id="Phobius"/>
    </source>
</evidence>
<evidence type="ECO:0000313" key="4">
    <source>
        <dbReference type="Proteomes" id="UP000241462"/>
    </source>
</evidence>
<feature type="transmembrane region" description="Helical" evidence="2">
    <location>
        <begin position="58"/>
        <end position="77"/>
    </location>
</feature>
<dbReference type="InParanoid" id="A0A2T3A0A2"/>
<sequence>MQPASPRTLPTARGASVHFCGHLLLGRGLVFSRAAVATLQPPARRSEQPNSPNMQKGIITLPFLTGLFCSVLFRSGGPRRAASKRGKQRSAASKQAS</sequence>
<keyword evidence="2" id="KW-1133">Transmembrane helix</keyword>
<dbReference type="EMBL" id="KZ678531">
    <property type="protein sequence ID" value="PSR80427.1"/>
    <property type="molecule type" value="Genomic_DNA"/>
</dbReference>
<protein>
    <submittedName>
        <fullName evidence="3">Uncharacterized protein</fullName>
    </submittedName>
</protein>
<evidence type="ECO:0000256" key="1">
    <source>
        <dbReference type="SAM" id="MobiDB-lite"/>
    </source>
</evidence>